<gene>
    <name evidence="6" type="ORF">NLU13_7998</name>
</gene>
<keyword evidence="4" id="KW-0694">RNA-binding</keyword>
<dbReference type="EC" id="3.1.1.29" evidence="1"/>
<dbReference type="GO" id="GO:0004045">
    <property type="term" value="F:peptidyl-tRNA hydrolase activity"/>
    <property type="evidence" value="ECO:0007669"/>
    <property type="project" value="UniProtKB-EC"/>
</dbReference>
<evidence type="ECO:0000256" key="3">
    <source>
        <dbReference type="ARBA" id="ARBA00022801"/>
    </source>
</evidence>
<keyword evidence="3" id="KW-0378">Hydrolase</keyword>
<reference evidence="6" key="1">
    <citation type="submission" date="2022-10" db="EMBL/GenBank/DDBJ databases">
        <title>Determination and structural analysis of whole genome sequence of Sarocladium strictum F4-1.</title>
        <authorList>
            <person name="Hu L."/>
            <person name="Jiang Y."/>
        </authorList>
    </citation>
    <scope>NUCLEOTIDE SEQUENCE</scope>
    <source>
        <strain evidence="6">F4-1</strain>
    </source>
</reference>
<comment type="similarity">
    <text evidence="5">Belongs to the PTH family.</text>
</comment>
<dbReference type="AlphaFoldDB" id="A0AA39GD39"/>
<evidence type="ECO:0000256" key="4">
    <source>
        <dbReference type="ARBA" id="ARBA00022884"/>
    </source>
</evidence>
<accession>A0AA39GD39</accession>
<evidence type="ECO:0000313" key="6">
    <source>
        <dbReference type="EMBL" id="KAK0383907.1"/>
    </source>
</evidence>
<dbReference type="InterPro" id="IPR018171">
    <property type="entry name" value="Pept_tRNA_hydro_CS"/>
</dbReference>
<dbReference type="InterPro" id="IPR036416">
    <property type="entry name" value="Pept_tRNA_hydro_sf"/>
</dbReference>
<evidence type="ECO:0000256" key="2">
    <source>
        <dbReference type="ARBA" id="ARBA00022555"/>
    </source>
</evidence>
<dbReference type="GO" id="GO:0000049">
    <property type="term" value="F:tRNA binding"/>
    <property type="evidence" value="ECO:0007669"/>
    <property type="project" value="UniProtKB-KW"/>
</dbReference>
<dbReference type="PANTHER" id="PTHR17224">
    <property type="entry name" value="PEPTIDYL-TRNA HYDROLASE"/>
    <property type="match status" value="1"/>
</dbReference>
<dbReference type="Proteomes" id="UP001175261">
    <property type="component" value="Unassembled WGS sequence"/>
</dbReference>
<dbReference type="InterPro" id="IPR001328">
    <property type="entry name" value="Pept_tRNA_hydro"/>
</dbReference>
<protein>
    <recommendedName>
        <fullName evidence="1">peptidyl-tRNA hydrolase</fullName>
        <ecNumber evidence="1">3.1.1.29</ecNumber>
    </recommendedName>
</protein>
<proteinExistence type="inferred from homology"/>
<dbReference type="PROSITE" id="PS01196">
    <property type="entry name" value="PEPT_TRNA_HYDROL_2"/>
    <property type="match status" value="1"/>
</dbReference>
<evidence type="ECO:0000313" key="7">
    <source>
        <dbReference type="Proteomes" id="UP001175261"/>
    </source>
</evidence>
<evidence type="ECO:0000256" key="5">
    <source>
        <dbReference type="ARBA" id="ARBA00038063"/>
    </source>
</evidence>
<keyword evidence="7" id="KW-1185">Reference proteome</keyword>
<dbReference type="EMBL" id="JAPDFR010000008">
    <property type="protein sequence ID" value="KAK0383907.1"/>
    <property type="molecule type" value="Genomic_DNA"/>
</dbReference>
<organism evidence="6 7">
    <name type="scientific">Sarocladium strictum</name>
    <name type="common">Black bundle disease fungus</name>
    <name type="synonym">Acremonium strictum</name>
    <dbReference type="NCBI Taxonomy" id="5046"/>
    <lineage>
        <taxon>Eukaryota</taxon>
        <taxon>Fungi</taxon>
        <taxon>Dikarya</taxon>
        <taxon>Ascomycota</taxon>
        <taxon>Pezizomycotina</taxon>
        <taxon>Sordariomycetes</taxon>
        <taxon>Hypocreomycetidae</taxon>
        <taxon>Hypocreales</taxon>
        <taxon>Sarocladiaceae</taxon>
        <taxon>Sarocladium</taxon>
    </lineage>
</organism>
<dbReference type="PANTHER" id="PTHR17224:SF1">
    <property type="entry name" value="PEPTIDYL-TRNA HYDROLASE"/>
    <property type="match status" value="1"/>
</dbReference>
<evidence type="ECO:0000256" key="1">
    <source>
        <dbReference type="ARBA" id="ARBA00013260"/>
    </source>
</evidence>
<comment type="caution">
    <text evidence="6">The sequence shown here is derived from an EMBL/GenBank/DDBJ whole genome shotgun (WGS) entry which is preliminary data.</text>
</comment>
<dbReference type="SUPFAM" id="SSF53178">
    <property type="entry name" value="Peptidyl-tRNA hydrolase-like"/>
    <property type="match status" value="1"/>
</dbReference>
<dbReference type="Pfam" id="PF01195">
    <property type="entry name" value="Pept_tRNA_hydro"/>
    <property type="match status" value="1"/>
</dbReference>
<keyword evidence="2" id="KW-0820">tRNA-binding</keyword>
<dbReference type="Gene3D" id="3.40.50.1470">
    <property type="entry name" value="Peptidyl-tRNA hydrolase"/>
    <property type="match status" value="1"/>
</dbReference>
<sequence length="199" mass="22330">MKWNPKFLIVSIGNPLPKYESLHSAGHFALNGLAKALPHPPFRETTIGGQQYLISQGPKYTLVQSPTLMNVSGGFVSRVWKQMLKQHDAESLSLVIVHDELERDLGVVKLVPWERSPRGHNGMKSIKNSVSQKSYPVSPLARIAVGIGRPRERDPDSVSRYVLAQISGAQQRVLEEEAPFEIIKRLSELEDEWRTAVED</sequence>
<name>A0AA39GD39_SARSR</name>